<dbReference type="Pfam" id="PF20256">
    <property type="entry name" value="MoCoBD_2"/>
    <property type="match status" value="2"/>
</dbReference>
<comment type="caution">
    <text evidence="2">The sequence shown here is derived from an EMBL/GenBank/DDBJ whole genome shotgun (WGS) entry which is preliminary data.</text>
</comment>
<dbReference type="InterPro" id="IPR012368">
    <property type="entry name" value="OxRdtase_Mopterin-bd_su_IorB"/>
</dbReference>
<dbReference type="SMART" id="SM01008">
    <property type="entry name" value="Ald_Xan_dh_C"/>
    <property type="match status" value="1"/>
</dbReference>
<name>A0ABR6JE28_AGRRD</name>
<evidence type="ECO:0000313" key="3">
    <source>
        <dbReference type="Proteomes" id="UP000534590"/>
    </source>
</evidence>
<dbReference type="InterPro" id="IPR008274">
    <property type="entry name" value="AldOxase/xan_DH_MoCoBD1"/>
</dbReference>
<dbReference type="InterPro" id="IPR052516">
    <property type="entry name" value="N-heterocyclic_Hydroxylase"/>
</dbReference>
<evidence type="ECO:0000313" key="2">
    <source>
        <dbReference type="EMBL" id="MBB4493198.1"/>
    </source>
</evidence>
<dbReference type="Gene3D" id="3.90.1170.50">
    <property type="entry name" value="Aldehyde oxidase/xanthine dehydrogenase, a/b hammerhead"/>
    <property type="match status" value="1"/>
</dbReference>
<dbReference type="Pfam" id="PF02738">
    <property type="entry name" value="MoCoBD_1"/>
    <property type="match status" value="1"/>
</dbReference>
<dbReference type="EMBL" id="JACIHP010000008">
    <property type="protein sequence ID" value="MBB4493198.1"/>
    <property type="molecule type" value="Genomic_DNA"/>
</dbReference>
<feature type="domain" description="Aldehyde oxidase/xanthine dehydrogenase a/b hammerhead" evidence="1">
    <location>
        <begin position="205"/>
        <end position="280"/>
    </location>
</feature>
<dbReference type="InterPro" id="IPR046867">
    <property type="entry name" value="AldOxase/xan_DH_MoCoBD2"/>
</dbReference>
<dbReference type="EC" id="1.3.99.16" evidence="2"/>
<gene>
    <name evidence="2" type="ORF">GGE40_005050</name>
</gene>
<reference evidence="2 3" key="1">
    <citation type="submission" date="2020-08" db="EMBL/GenBank/DDBJ databases">
        <title>Genomic Encyclopedia of Type Strains, Phase IV (KMG-V): Genome sequencing to study the core and pangenomes of soil and plant-associated prokaryotes.</title>
        <authorList>
            <person name="Whitman W."/>
        </authorList>
    </citation>
    <scope>NUCLEOTIDE SEQUENCE [LARGE SCALE GENOMIC DNA]</scope>
    <source>
        <strain evidence="2 3">SEMIA 461</strain>
    </source>
</reference>
<evidence type="ECO:0000259" key="1">
    <source>
        <dbReference type="SMART" id="SM01008"/>
    </source>
</evidence>
<dbReference type="Proteomes" id="UP000534590">
    <property type="component" value="Unassembled WGS sequence"/>
</dbReference>
<sequence>MRREFLKTGAFCVAFSLASKNRQAFAKSATPVDAGNAAFSPNAFIQVQRDGRVRLTIPNVEMGQGIYTSEAAILAEEMDLGLDQIIVDHAPASPDRYTMPLQATQLTGGSTSIRGSWDVLRSAGATARLMLINAAASRWNVRPDSCEAKRGVVTHIQSGRSLDYAMLIDDAQRQTVPEVVPLKDRSKFTIIGKPWRRIDTQDKVLGATRFGIDAQPTGHKCAAVIMDPVWHARPRVENVPLPAGIHEIVALDDCLAVIADDFWTASEGARALPVEWDYGSCIPFDTAQLRKAMDHAASTAEALTARHDASWSGRPVTQAAEYEFPVLAHAALEPMNATVAYRKDELEIWIGTQAPGRVLDAAHRLTGFPRERIQVHNHYFGGGFGRRVETDQVEQAIRIAMKVDYPVKVIWSRATDIQRDLPRPPFLDRISAALADDGFPIEWTDHITGCSIFSRFAPQFMRENGVDPDTVDGADNLPYSIPSVHVQWTPFDMPDQRPIGWWRGVGPTHNLFRVECFLDELANHAGIDPYLYRTRLLQNNPRLLKVLHLAADKADWHRPLKQGVGRGIAVGKAYGSYVCAVVEVDATSTSEIRLTRCVCAVDCGIVINPNTIEAQIEGGLIFGWTAALWGELTYASGAVEQSNFHDYRLMRMNEVPSIAVHLVESDEHPSGVGELGTAIASPALANAVFHATGFRCRRLPLMPSLAEHLQSSSGGVLRRMNHLLSSFIRQGGKP</sequence>
<dbReference type="InterPro" id="IPR037165">
    <property type="entry name" value="AldOxase/xan_DH_Mopterin-bd_sf"/>
</dbReference>
<protein>
    <submittedName>
        <fullName evidence="2">Isoquinoline 1-oxidoreductase beta subunit</fullName>
        <ecNumber evidence="2">1.3.99.16</ecNumber>
    </submittedName>
</protein>
<keyword evidence="3" id="KW-1185">Reference proteome</keyword>
<dbReference type="PANTHER" id="PTHR47495">
    <property type="entry name" value="ALDEHYDE DEHYDROGENASE"/>
    <property type="match status" value="1"/>
</dbReference>
<dbReference type="SUPFAM" id="SSF56003">
    <property type="entry name" value="Molybdenum cofactor-binding domain"/>
    <property type="match status" value="2"/>
</dbReference>
<dbReference type="GO" id="GO:0047121">
    <property type="term" value="F:isoquinoline 1-oxidoreductase activity"/>
    <property type="evidence" value="ECO:0007669"/>
    <property type="project" value="UniProtKB-EC"/>
</dbReference>
<dbReference type="PANTHER" id="PTHR47495:SF2">
    <property type="entry name" value="ALDEHYDE DEHYDROGENASE"/>
    <property type="match status" value="1"/>
</dbReference>
<organism evidence="2 3">
    <name type="scientific">Agrobacterium radiobacter</name>
    <dbReference type="NCBI Taxonomy" id="362"/>
    <lineage>
        <taxon>Bacteria</taxon>
        <taxon>Pseudomonadati</taxon>
        <taxon>Pseudomonadota</taxon>
        <taxon>Alphaproteobacteria</taxon>
        <taxon>Hyphomicrobiales</taxon>
        <taxon>Rhizobiaceae</taxon>
        <taxon>Rhizobium/Agrobacterium group</taxon>
        <taxon>Agrobacterium</taxon>
        <taxon>Agrobacterium tumefaciens complex</taxon>
    </lineage>
</organism>
<dbReference type="RefSeq" id="WP_183229565.1">
    <property type="nucleotide sequence ID" value="NZ_JACIGS010000008.1"/>
</dbReference>
<dbReference type="InterPro" id="IPR000674">
    <property type="entry name" value="Ald_Oxase/Xan_DH_a/b"/>
</dbReference>
<accession>A0ABR6JE28</accession>
<proteinExistence type="predicted"/>
<dbReference type="Gene3D" id="3.30.365.10">
    <property type="entry name" value="Aldehyde oxidase/xanthine dehydrogenase, molybdopterin binding domain"/>
    <property type="match status" value="4"/>
</dbReference>
<dbReference type="PIRSF" id="PIRSF036389">
    <property type="entry name" value="IOR_B"/>
    <property type="match status" value="1"/>
</dbReference>
<keyword evidence="2" id="KW-0560">Oxidoreductase</keyword>